<name>A0A0D6LN47_9BILA</name>
<sequence>MNCASSTTEAEAMSVLDDGRNNALQDIFDTCPFVAPDPWDPEILNYIEVKYGFFNNCTVNERWAPITELRNGRVRILRAGSARKYECRARCVNYLDEEHIAFDPWKDIDDPNPFLCDFVQTECTSRKRTLSYIHMQIAEMRTKSVHSAFHPNVHIILIDSVASSQAIRALPRTVNFLTNAMGAVQFRKFNKVGANSRPNGFVMLFGKTTEPVMREMVDQEPIPADWTYSTYCRKYLDESVYIPVQYRNAGYK</sequence>
<protein>
    <submittedName>
        <fullName evidence="1">Uncharacterized protein</fullName>
    </submittedName>
</protein>
<accession>A0A0D6LN47</accession>
<dbReference type="InterPro" id="IPR004245">
    <property type="entry name" value="DUF229"/>
</dbReference>
<dbReference type="EMBL" id="KE125345">
    <property type="protein sequence ID" value="EPB69067.1"/>
    <property type="molecule type" value="Genomic_DNA"/>
</dbReference>
<feature type="non-terminal residue" evidence="1">
    <location>
        <position position="252"/>
    </location>
</feature>
<gene>
    <name evidence="1" type="ORF">ANCCEY_11836</name>
</gene>
<evidence type="ECO:0000313" key="2">
    <source>
        <dbReference type="Proteomes" id="UP000054495"/>
    </source>
</evidence>
<keyword evidence="2" id="KW-1185">Reference proteome</keyword>
<dbReference type="PANTHER" id="PTHR10974:SF75">
    <property type="entry name" value="SULFATASE DOMAIN-CONTAINING PROTEIN"/>
    <property type="match status" value="1"/>
</dbReference>
<evidence type="ECO:0000313" key="1">
    <source>
        <dbReference type="EMBL" id="EPB69067.1"/>
    </source>
</evidence>
<dbReference type="PANTHER" id="PTHR10974">
    <property type="entry name" value="FI08016P-RELATED"/>
    <property type="match status" value="1"/>
</dbReference>
<dbReference type="AlphaFoldDB" id="A0A0D6LN47"/>
<dbReference type="Proteomes" id="UP000054495">
    <property type="component" value="Unassembled WGS sequence"/>
</dbReference>
<organism evidence="1 2">
    <name type="scientific">Ancylostoma ceylanicum</name>
    <dbReference type="NCBI Taxonomy" id="53326"/>
    <lineage>
        <taxon>Eukaryota</taxon>
        <taxon>Metazoa</taxon>
        <taxon>Ecdysozoa</taxon>
        <taxon>Nematoda</taxon>
        <taxon>Chromadorea</taxon>
        <taxon>Rhabditida</taxon>
        <taxon>Rhabditina</taxon>
        <taxon>Rhabditomorpha</taxon>
        <taxon>Strongyloidea</taxon>
        <taxon>Ancylostomatidae</taxon>
        <taxon>Ancylostomatinae</taxon>
        <taxon>Ancylostoma</taxon>
    </lineage>
</organism>
<dbReference type="GO" id="GO:0005615">
    <property type="term" value="C:extracellular space"/>
    <property type="evidence" value="ECO:0007669"/>
    <property type="project" value="TreeGrafter"/>
</dbReference>
<reference evidence="1 2" key="1">
    <citation type="submission" date="2013-05" db="EMBL/GenBank/DDBJ databases">
        <title>Draft genome of the parasitic nematode Anyclostoma ceylanicum.</title>
        <authorList>
            <person name="Mitreva M."/>
        </authorList>
    </citation>
    <scope>NUCLEOTIDE SEQUENCE [LARGE SCALE GENOMIC DNA]</scope>
</reference>
<proteinExistence type="predicted"/>
<dbReference type="Pfam" id="PF02995">
    <property type="entry name" value="DUF229"/>
    <property type="match status" value="1"/>
</dbReference>